<comment type="caution">
    <text evidence="2">The sequence shown here is derived from an EMBL/GenBank/DDBJ whole genome shotgun (WGS) entry which is preliminary data.</text>
</comment>
<gene>
    <name evidence="2" type="ORF">PVAP13_9NG484014</name>
</gene>
<feature type="compositionally biased region" description="Basic residues" evidence="1">
    <location>
        <begin position="76"/>
        <end position="88"/>
    </location>
</feature>
<feature type="compositionally biased region" description="Gly residues" evidence="1">
    <location>
        <begin position="17"/>
        <end position="29"/>
    </location>
</feature>
<reference evidence="2" key="1">
    <citation type="submission" date="2020-05" db="EMBL/GenBank/DDBJ databases">
        <title>WGS assembly of Panicum virgatum.</title>
        <authorList>
            <person name="Lovell J.T."/>
            <person name="Jenkins J."/>
            <person name="Shu S."/>
            <person name="Juenger T.E."/>
            <person name="Schmutz J."/>
        </authorList>
    </citation>
    <scope>NUCLEOTIDE SEQUENCE</scope>
    <source>
        <strain evidence="2">AP13</strain>
    </source>
</reference>
<accession>A0A8T0MSF8</accession>
<organism evidence="2 3">
    <name type="scientific">Panicum virgatum</name>
    <name type="common">Blackwell switchgrass</name>
    <dbReference type="NCBI Taxonomy" id="38727"/>
    <lineage>
        <taxon>Eukaryota</taxon>
        <taxon>Viridiplantae</taxon>
        <taxon>Streptophyta</taxon>
        <taxon>Embryophyta</taxon>
        <taxon>Tracheophyta</taxon>
        <taxon>Spermatophyta</taxon>
        <taxon>Magnoliopsida</taxon>
        <taxon>Liliopsida</taxon>
        <taxon>Poales</taxon>
        <taxon>Poaceae</taxon>
        <taxon>PACMAD clade</taxon>
        <taxon>Panicoideae</taxon>
        <taxon>Panicodae</taxon>
        <taxon>Paniceae</taxon>
        <taxon>Panicinae</taxon>
        <taxon>Panicum</taxon>
        <taxon>Panicum sect. Hiantes</taxon>
    </lineage>
</organism>
<evidence type="ECO:0000313" key="3">
    <source>
        <dbReference type="Proteomes" id="UP000823388"/>
    </source>
</evidence>
<feature type="region of interest" description="Disordered" evidence="1">
    <location>
        <begin position="1"/>
        <end position="89"/>
    </location>
</feature>
<protein>
    <submittedName>
        <fullName evidence="2">Uncharacterized protein</fullName>
    </submittedName>
</protein>
<keyword evidence="3" id="KW-1185">Reference proteome</keyword>
<dbReference type="AlphaFoldDB" id="A0A8T0MSF8"/>
<name>A0A8T0MSF8_PANVG</name>
<feature type="compositionally biased region" description="Basic and acidic residues" evidence="1">
    <location>
        <begin position="33"/>
        <end position="59"/>
    </location>
</feature>
<sequence length="141" mass="15709">MQRANRKAFVADVPRGARGGGGGGGGRRAAGGRRREARGAERNGEKREARPAHLDEPLRAARRAGRARGNGELGTRRRPPRTKARKRCGGRELRFGRERQAPRRERYLGLELSCRITEVTQRVKRAEGRLVAVCLSSTHFF</sequence>
<dbReference type="EMBL" id="CM029054">
    <property type="protein sequence ID" value="KAG2539638.1"/>
    <property type="molecule type" value="Genomic_DNA"/>
</dbReference>
<proteinExistence type="predicted"/>
<dbReference type="Proteomes" id="UP000823388">
    <property type="component" value="Chromosome 9N"/>
</dbReference>
<evidence type="ECO:0000256" key="1">
    <source>
        <dbReference type="SAM" id="MobiDB-lite"/>
    </source>
</evidence>
<evidence type="ECO:0000313" key="2">
    <source>
        <dbReference type="EMBL" id="KAG2539638.1"/>
    </source>
</evidence>